<organism evidence="1 2">
    <name type="scientific">Botrytis fragariae</name>
    <dbReference type="NCBI Taxonomy" id="1964551"/>
    <lineage>
        <taxon>Eukaryota</taxon>
        <taxon>Fungi</taxon>
        <taxon>Dikarya</taxon>
        <taxon>Ascomycota</taxon>
        <taxon>Pezizomycotina</taxon>
        <taxon>Leotiomycetes</taxon>
        <taxon>Helotiales</taxon>
        <taxon>Sclerotiniaceae</taxon>
        <taxon>Botrytis</taxon>
    </lineage>
</organism>
<sequence>MCPKNGKAKLVFPTRNYHPGGTSDEHRLVTPSLLPELSDECIFCCKIKTELSNAFRKSDSWQLSVEQTSSQVQYVCLEKLELTLPRASYESKRVRFYVAVSSLDLCLEWPRIKKIPPEGESSFTKRKTTIVKD</sequence>
<dbReference type="EMBL" id="JABFCT010000014">
    <property type="protein sequence ID" value="KAF5870514.1"/>
    <property type="molecule type" value="Genomic_DNA"/>
</dbReference>
<dbReference type="GeneID" id="59263930"/>
<dbReference type="Proteomes" id="UP000531561">
    <property type="component" value="Unassembled WGS sequence"/>
</dbReference>
<proteinExistence type="predicted"/>
<accession>A0A8H6ANB7</accession>
<name>A0A8H6ANB7_9HELO</name>
<dbReference type="RefSeq" id="XP_037189461.1">
    <property type="nucleotide sequence ID" value="XM_037340238.1"/>
</dbReference>
<keyword evidence="2" id="KW-1185">Reference proteome</keyword>
<reference evidence="1 2" key="1">
    <citation type="journal article" date="2020" name="Phytopathology">
        <title>A high-quality genome resource of Botrytis fragariae, a new and rapidly spreading fungal pathogen causing strawberry gray mold in the U.S.A.</title>
        <authorList>
            <person name="Wu Y."/>
            <person name="Saski C.A."/>
            <person name="Schnabel G."/>
            <person name="Xiao S."/>
            <person name="Hu M."/>
        </authorList>
    </citation>
    <scope>NUCLEOTIDE SEQUENCE [LARGE SCALE GENOMIC DNA]</scope>
    <source>
        <strain evidence="1 2">BVB16</strain>
    </source>
</reference>
<dbReference type="OrthoDB" id="3540829at2759"/>
<evidence type="ECO:0000313" key="2">
    <source>
        <dbReference type="Proteomes" id="UP000531561"/>
    </source>
</evidence>
<evidence type="ECO:0000313" key="1">
    <source>
        <dbReference type="EMBL" id="KAF5870514.1"/>
    </source>
</evidence>
<comment type="caution">
    <text evidence="1">The sequence shown here is derived from an EMBL/GenBank/DDBJ whole genome shotgun (WGS) entry which is preliminary data.</text>
</comment>
<dbReference type="AlphaFoldDB" id="A0A8H6ANB7"/>
<gene>
    <name evidence="1" type="ORF">Bfra_009902</name>
</gene>
<protein>
    <submittedName>
        <fullName evidence="1">Putative heterokaryon incompatibility protein</fullName>
    </submittedName>
</protein>